<dbReference type="OrthoDB" id="1926336at2759"/>
<protein>
    <recommendedName>
        <fullName evidence="3">GRIP domain-containing protein</fullName>
    </recommendedName>
</protein>
<dbReference type="eggNOG" id="ENOG502S0A5">
    <property type="taxonomic scope" value="Eukaryota"/>
</dbReference>
<evidence type="ECO:0000256" key="2">
    <source>
        <dbReference type="SAM" id="MobiDB-lite"/>
    </source>
</evidence>
<feature type="compositionally biased region" description="Polar residues" evidence="2">
    <location>
        <begin position="290"/>
        <end position="300"/>
    </location>
</feature>
<feature type="compositionally biased region" description="Low complexity" evidence="2">
    <location>
        <begin position="19"/>
        <end position="32"/>
    </location>
</feature>
<sequence>MFSKLKNFSEDVAKSLNDLSAPDQQASQPQQLKPDPLVQLQRNSKILQAETPDSLQLVQPTDESETPTRVTSPNINLNANKSSSTSEESTESVPNTESNQSTAEGTNDRPKPLSTATPTPATNNDYNDLPAPIKSKLKKFAKYEEKYPVLLEAYKIEKRKSQLIQIFENVLKEHTPISSISDAKVLVEYLNGLTEKNKLQNNEIRKLTKENSMLSFKCAKFEGEQTFEETKKTIENLKKENKELQERIKNSENELQLFKKEAEELKKLKFEQDEKLSKLNEKLQEKKGKQNQSNEINMPSTEKLDEDTTKDAEFSLSLNTENILTQRDQEIKELVTKLKDARQKLEDKEEELEDLRDSLKSMGNDLVTAKDEIKAFKSRSNESFNEDEAEAKSKSKGKGKGKGKSKNITSNNIDNTTSTSDVVSNGENHWKDQHDKKVTEILTLKVKISSLEEEAHEHLKESKRVETLLRKEIQEHKKQATALESQLGTARNELADYKKEKNNLEARITELSNFKNNDTSLKLEIASLQSSLKHKDETIKDLNARIESLKSEKSTYTNKISLLTKSNEQLQENSIGLLKDKNELLTKQEQLINNEKSIGAQLIKMQQEKQEVRNELEKTKGQLESLLSDTSDAKNEVLLYKKQYEEVAMRSKEYNMRIDSLEDDISESRGLLQEKIREASNMRRLLVDAQEIMKQRETDHKQELTRILEEKSDIERSTNLLMRKKQKDIDDLQILLSEARESLRVQSEKIRSLQAKSSAKVEEFNNNDEIAQHSSAGLESQINTLRAALSSASDRLKDLEKSNANLKKLNEDHILKFERLSKNYKLLTQQYRLMKDHEASEKKKSEERSRSSSIISATLDAALEQNNGTNIAYLKNVLLGYFEHKEQREQLLPVLKTIFQFNKEDELKFLLAVK</sequence>
<feature type="coiled-coil region" evidence="1">
    <location>
        <begin position="602"/>
        <end position="678"/>
    </location>
</feature>
<accession>A5DSA6</accession>
<dbReference type="VEuPathDB" id="FungiDB:LELG_00242"/>
<dbReference type="GeneID" id="5235806"/>
<dbReference type="FunCoup" id="A5DSA6">
    <property type="interactions" value="113"/>
</dbReference>
<feature type="coiled-coil region" evidence="1">
    <location>
        <begin position="324"/>
        <end position="372"/>
    </location>
</feature>
<dbReference type="STRING" id="379508.A5DSA6"/>
<name>A5DSA6_LODEL</name>
<dbReference type="KEGG" id="lel:PVL30_000237"/>
<feature type="region of interest" description="Disordered" evidence="2">
    <location>
        <begin position="16"/>
        <end position="130"/>
    </location>
</feature>
<keyword evidence="1" id="KW-0175">Coiled coil</keyword>
<evidence type="ECO:0000256" key="1">
    <source>
        <dbReference type="SAM" id="Coils"/>
    </source>
</evidence>
<evidence type="ECO:0000313" key="4">
    <source>
        <dbReference type="EMBL" id="EDK42064.1"/>
    </source>
</evidence>
<dbReference type="HOGENOM" id="CLU_006987_0_0_1"/>
<dbReference type="Proteomes" id="UP000001996">
    <property type="component" value="Unassembled WGS sequence"/>
</dbReference>
<dbReference type="AlphaFoldDB" id="A5DSA6"/>
<feature type="compositionally biased region" description="Polar residues" evidence="2">
    <location>
        <begin position="93"/>
        <end position="105"/>
    </location>
</feature>
<reference evidence="4 5" key="1">
    <citation type="journal article" date="2009" name="Nature">
        <title>Evolution of pathogenicity and sexual reproduction in eight Candida genomes.</title>
        <authorList>
            <person name="Butler G."/>
            <person name="Rasmussen M.D."/>
            <person name="Lin M.F."/>
            <person name="Santos M.A."/>
            <person name="Sakthikumar S."/>
            <person name="Munro C.A."/>
            <person name="Rheinbay E."/>
            <person name="Grabherr M."/>
            <person name="Forche A."/>
            <person name="Reedy J.L."/>
            <person name="Agrafioti I."/>
            <person name="Arnaud M.B."/>
            <person name="Bates S."/>
            <person name="Brown A.J."/>
            <person name="Brunke S."/>
            <person name="Costanzo M.C."/>
            <person name="Fitzpatrick D.A."/>
            <person name="de Groot P.W."/>
            <person name="Harris D."/>
            <person name="Hoyer L.L."/>
            <person name="Hube B."/>
            <person name="Klis F.M."/>
            <person name="Kodira C."/>
            <person name="Lennard N."/>
            <person name="Logue M.E."/>
            <person name="Martin R."/>
            <person name="Neiman A.M."/>
            <person name="Nikolaou E."/>
            <person name="Quail M.A."/>
            <person name="Quinn J."/>
            <person name="Santos M.C."/>
            <person name="Schmitzberger F.F."/>
            <person name="Sherlock G."/>
            <person name="Shah P."/>
            <person name="Silverstein K.A."/>
            <person name="Skrzypek M.S."/>
            <person name="Soll D."/>
            <person name="Staggs R."/>
            <person name="Stansfield I."/>
            <person name="Stumpf M.P."/>
            <person name="Sudbery P.E."/>
            <person name="Srikantha T."/>
            <person name="Zeng Q."/>
            <person name="Berman J."/>
            <person name="Berriman M."/>
            <person name="Heitman J."/>
            <person name="Gow N.A."/>
            <person name="Lorenz M.C."/>
            <person name="Birren B.W."/>
            <person name="Kellis M."/>
            <person name="Cuomo C.A."/>
        </authorList>
    </citation>
    <scope>NUCLEOTIDE SEQUENCE [LARGE SCALE GENOMIC DNA]</scope>
    <source>
        <strain evidence="5">ATCC 11503 / BCRC 21390 / CBS 2605 / JCM 1781 / NBRC 1676 / NRRL YB-4239</strain>
    </source>
</reference>
<feature type="region of interest" description="Disordered" evidence="2">
    <location>
        <begin position="378"/>
        <end position="434"/>
    </location>
</feature>
<dbReference type="InParanoid" id="A5DSA6"/>
<feature type="coiled-coil region" evidence="1">
    <location>
        <begin position="722"/>
        <end position="756"/>
    </location>
</feature>
<feature type="coiled-coil region" evidence="1">
    <location>
        <begin position="441"/>
        <end position="573"/>
    </location>
</feature>
<dbReference type="EMBL" id="CH981524">
    <property type="protein sequence ID" value="EDK42064.1"/>
    <property type="molecule type" value="Genomic_DNA"/>
</dbReference>
<feature type="region of interest" description="Disordered" evidence="2">
    <location>
        <begin position="283"/>
        <end position="308"/>
    </location>
</feature>
<feature type="compositionally biased region" description="Polar residues" evidence="2">
    <location>
        <begin position="114"/>
        <end position="126"/>
    </location>
</feature>
<dbReference type="SMART" id="SM00755">
    <property type="entry name" value="Grip"/>
    <property type="match status" value="1"/>
</dbReference>
<feature type="compositionally biased region" description="Polar residues" evidence="2">
    <location>
        <begin position="40"/>
        <end position="81"/>
    </location>
</feature>
<feature type="domain" description="GRIP" evidence="3">
    <location>
        <begin position="864"/>
        <end position="912"/>
    </location>
</feature>
<evidence type="ECO:0000313" key="5">
    <source>
        <dbReference type="Proteomes" id="UP000001996"/>
    </source>
</evidence>
<feature type="compositionally biased region" description="Basic residues" evidence="2">
    <location>
        <begin position="394"/>
        <end position="405"/>
    </location>
</feature>
<dbReference type="PROSITE" id="PS50913">
    <property type="entry name" value="GRIP"/>
    <property type="match status" value="1"/>
</dbReference>
<keyword evidence="5" id="KW-1185">Reference proteome</keyword>
<proteinExistence type="predicted"/>
<feature type="coiled-coil region" evidence="1">
    <location>
        <begin position="782"/>
        <end position="816"/>
    </location>
</feature>
<feature type="coiled-coil region" evidence="1">
    <location>
        <begin position="190"/>
        <end position="282"/>
    </location>
</feature>
<feature type="compositionally biased region" description="Low complexity" evidence="2">
    <location>
        <begin position="406"/>
        <end position="421"/>
    </location>
</feature>
<gene>
    <name evidence="4" type="ORF">LELG_00242</name>
</gene>
<dbReference type="InterPro" id="IPR000237">
    <property type="entry name" value="GRIP_dom"/>
</dbReference>
<dbReference type="Pfam" id="PF01465">
    <property type="entry name" value="GRIP"/>
    <property type="match status" value="1"/>
</dbReference>
<evidence type="ECO:0000259" key="3">
    <source>
        <dbReference type="PROSITE" id="PS50913"/>
    </source>
</evidence>
<dbReference type="OMA" id="NIGQDHV"/>
<dbReference type="Gene3D" id="1.10.287.1490">
    <property type="match status" value="1"/>
</dbReference>
<organism evidence="4 5">
    <name type="scientific">Lodderomyces elongisporus (strain ATCC 11503 / CBS 2605 / JCM 1781 / NBRC 1676 / NRRL YB-4239)</name>
    <name type="common">Yeast</name>
    <name type="synonym">Saccharomyces elongisporus</name>
    <dbReference type="NCBI Taxonomy" id="379508"/>
    <lineage>
        <taxon>Eukaryota</taxon>
        <taxon>Fungi</taxon>
        <taxon>Dikarya</taxon>
        <taxon>Ascomycota</taxon>
        <taxon>Saccharomycotina</taxon>
        <taxon>Pichiomycetes</taxon>
        <taxon>Debaryomycetaceae</taxon>
        <taxon>Candida/Lodderomyces clade</taxon>
        <taxon>Lodderomyces</taxon>
    </lineage>
</organism>